<comment type="catalytic activity">
    <reaction evidence="1">
        <text>L-histidyl-[protein] + phosphoenolpyruvate = N(pros)-phospho-L-histidyl-[protein] + pyruvate</text>
        <dbReference type="Rhea" id="RHEA:23880"/>
        <dbReference type="Rhea" id="RHEA-COMP:9745"/>
        <dbReference type="Rhea" id="RHEA-COMP:9746"/>
        <dbReference type="ChEBI" id="CHEBI:15361"/>
        <dbReference type="ChEBI" id="CHEBI:29979"/>
        <dbReference type="ChEBI" id="CHEBI:58702"/>
        <dbReference type="ChEBI" id="CHEBI:64837"/>
        <dbReference type="EC" id="2.7.3.9"/>
    </reaction>
</comment>
<dbReference type="InterPro" id="IPR036618">
    <property type="entry name" value="PtsI_HPr-bd_sf"/>
</dbReference>
<gene>
    <name evidence="18" type="ORF">SAMN05444354_101128</name>
</gene>
<dbReference type="InterPro" id="IPR015813">
    <property type="entry name" value="Pyrv/PenolPyrv_kinase-like_dom"/>
</dbReference>
<dbReference type="SUPFAM" id="SSF53062">
    <property type="entry name" value="PTS system fructose IIA component-like"/>
    <property type="match status" value="1"/>
</dbReference>
<dbReference type="PROSITE" id="PS00369">
    <property type="entry name" value="PTS_HPR_HIS"/>
    <property type="match status" value="1"/>
</dbReference>
<comment type="function">
    <text evidence="4">Component of the dihydroxyacetone kinase complex, which is responsible for the phosphoenolpyruvate (PEP)-dependent phosphorylation of dihydroxyacetone. DhaM serves as the phosphoryl donor. Is phosphorylated by phosphoenolpyruvate in an EI- and HPr-dependent reaction, and a phosphorelay system on histidine residues finally leads to phosphoryl transfer to DhaL and dihydroxyacetone.</text>
</comment>
<feature type="domain" description="PTS EIIA type-4" evidence="16">
    <location>
        <begin position="17"/>
        <end position="150"/>
    </location>
</feature>
<dbReference type="SUPFAM" id="SSF51621">
    <property type="entry name" value="Phosphoenolpyruvate/pyruvate domain"/>
    <property type="match status" value="1"/>
</dbReference>
<keyword evidence="7" id="KW-0813">Transport</keyword>
<dbReference type="GO" id="GO:0005737">
    <property type="term" value="C:cytoplasm"/>
    <property type="evidence" value="ECO:0007669"/>
    <property type="project" value="UniProtKB-SubCell"/>
</dbReference>
<dbReference type="Pfam" id="PF05524">
    <property type="entry name" value="PEP-utilisers_N"/>
    <property type="match status" value="1"/>
</dbReference>
<evidence type="ECO:0000256" key="8">
    <source>
        <dbReference type="ARBA" id="ARBA00022490"/>
    </source>
</evidence>
<comment type="subunit">
    <text evidence="15">Homodimer. The dihydroxyacetone kinase complex is composed of a homodimer of DhaM, a homodimer of DhaK and the subunit DhaL.</text>
</comment>
<dbReference type="GO" id="GO:0046872">
    <property type="term" value="F:metal ion binding"/>
    <property type="evidence" value="ECO:0007669"/>
    <property type="project" value="UniProtKB-KW"/>
</dbReference>
<dbReference type="SUPFAM" id="SSF52009">
    <property type="entry name" value="Phosphohistidine domain"/>
    <property type="match status" value="1"/>
</dbReference>
<feature type="domain" description="HPr" evidence="17">
    <location>
        <begin position="167"/>
        <end position="259"/>
    </location>
</feature>
<dbReference type="NCBIfam" id="TIGR01417">
    <property type="entry name" value="PTS_I_fam"/>
    <property type="match status" value="1"/>
</dbReference>
<dbReference type="PRINTS" id="PR01736">
    <property type="entry name" value="PHPHTRNFRASE"/>
</dbReference>
<keyword evidence="9" id="KW-0762">Sugar transport</keyword>
<dbReference type="PANTHER" id="PTHR46244">
    <property type="entry name" value="PHOSPHOENOLPYRUVATE-PROTEIN PHOSPHOTRANSFERASE"/>
    <property type="match status" value="1"/>
</dbReference>
<evidence type="ECO:0000256" key="7">
    <source>
        <dbReference type="ARBA" id="ARBA00022448"/>
    </source>
</evidence>
<dbReference type="SUPFAM" id="SSF47831">
    <property type="entry name" value="Enzyme I of the PEP:sugar phosphotransferase system HPr-binding (sub)domain"/>
    <property type="match status" value="1"/>
</dbReference>
<dbReference type="InterPro" id="IPR001020">
    <property type="entry name" value="PTS_HPr_His_P_site"/>
</dbReference>
<dbReference type="InterPro" id="IPR040442">
    <property type="entry name" value="Pyrv_kinase-like_dom_sf"/>
</dbReference>
<dbReference type="InterPro" id="IPR006318">
    <property type="entry name" value="PTS_EI-like"/>
</dbReference>
<dbReference type="Pfam" id="PF00391">
    <property type="entry name" value="PEP-utilizers"/>
    <property type="match status" value="1"/>
</dbReference>
<evidence type="ECO:0000259" key="17">
    <source>
        <dbReference type="PROSITE" id="PS51350"/>
    </source>
</evidence>
<dbReference type="Gene3D" id="3.30.1340.10">
    <property type="entry name" value="HPr-like"/>
    <property type="match status" value="1"/>
</dbReference>
<dbReference type="EMBL" id="FOAP01000001">
    <property type="protein sequence ID" value="SEK26133.1"/>
    <property type="molecule type" value="Genomic_DNA"/>
</dbReference>
<evidence type="ECO:0000256" key="1">
    <source>
        <dbReference type="ARBA" id="ARBA00000683"/>
    </source>
</evidence>
<dbReference type="NCBIfam" id="TIGR01003">
    <property type="entry name" value="PTS_HPr_family"/>
    <property type="match status" value="1"/>
</dbReference>
<name>A0A1H7FJ60_STIAU</name>
<comment type="subcellular location">
    <subcellularLocation>
        <location evidence="5">Cytoplasm</location>
    </subcellularLocation>
</comment>
<evidence type="ECO:0000256" key="12">
    <source>
        <dbReference type="ARBA" id="ARBA00022723"/>
    </source>
</evidence>
<comment type="similarity">
    <text evidence="6">Belongs to the PEP-utilizing enzyme family.</text>
</comment>
<dbReference type="Proteomes" id="UP000182719">
    <property type="component" value="Unassembled WGS sequence"/>
</dbReference>
<dbReference type="PANTHER" id="PTHR46244:SF6">
    <property type="entry name" value="PHOSPHOENOLPYRUVATE-PROTEIN PHOSPHOTRANSFERASE"/>
    <property type="match status" value="1"/>
</dbReference>
<dbReference type="PROSITE" id="PS51350">
    <property type="entry name" value="PTS_HPR_DOM"/>
    <property type="match status" value="1"/>
</dbReference>
<evidence type="ECO:0000256" key="2">
    <source>
        <dbReference type="ARBA" id="ARBA00001113"/>
    </source>
</evidence>
<sequence length="853" mass="90237">MCRKDVGVTDRSDSSPLVGLVIVSHSRQLAEGVAELAREMAGPSVRIATAGGTDAPDAPLGTDALRVMNAIESIYSEAGVLVLMDLGSAVMNAELAVDLLPPDHRERVLLCSAPLVEGAVVAAVQARLGNPLGRVAEEAGMALMAKQGQVGGPAVSGALASPRPLGAPEVTLRMAVLNPLGLHARPAARLVQAVASFSAAIQLRNLTTQSKEVDARSISAVMTLGVQQGHEVEFIASGVDGAHALEALRLLVETHFGDASASRGSAAPAVGPLLASEASVTTWLPGVLISPGIAVGPAIVLQPEVDGGDGGAMGSPSQEWERLQRAIQSVRDELMATRAALALRADHQTVEIFDAHLLVLEDSELLQWLHERILRGAEGAVSAWKAAVEGVALRYETLPDEYLRSRIADIRDVGRQVFAALTGASRAAPAEPLSGILAALDFVPSEIARLDVHRVQGLCAARGTANSHAAILARSLGIPAVFGVGEGLLQVRDGDTLLVDATAARVCLRPDAALLEEYEDRARVEQKSRRLAHQLRSQAALTRDGHRVEVAANIGRVAEVEAAVEAGAEGVGLFRTEFLFLQRTSAPDEDEQYEAYREAARALDGRPLIIRTLDIGGDKPLPYLGVGPEANPFLGVRGLRFCLSNRELFSSQLRAIARAAVDAPIRVMFPMVATREEWREARALWEEAARPFPAARHVEVGLMIEVPSAVLLVRHLAAEAHFFSLGTNDLTQYLFAAERGNEQLAHLSDALHPALLQMVARVTEEAHARGRWVGLCGELAGEALAVPLLVGLGVNELSMSVPSIAAVKQALRACHLGECRALVRQALACGSAAEVRRLLAGEAFEGIMPGARP</sequence>
<evidence type="ECO:0000313" key="19">
    <source>
        <dbReference type="Proteomes" id="UP000182719"/>
    </source>
</evidence>
<dbReference type="Pfam" id="PF03610">
    <property type="entry name" value="EIIA-man"/>
    <property type="match status" value="1"/>
</dbReference>
<dbReference type="NCBIfam" id="TIGR02364">
    <property type="entry name" value="dha_pts"/>
    <property type="match status" value="1"/>
</dbReference>
<evidence type="ECO:0000256" key="3">
    <source>
        <dbReference type="ARBA" id="ARBA00001946"/>
    </source>
</evidence>
<keyword evidence="12" id="KW-0479">Metal-binding</keyword>
<evidence type="ECO:0000259" key="16">
    <source>
        <dbReference type="PROSITE" id="PS51096"/>
    </source>
</evidence>
<keyword evidence="11" id="KW-0598">Phosphotransferase system</keyword>
<accession>A0A1H7FJ60</accession>
<organism evidence="18 19">
    <name type="scientific">Stigmatella aurantiaca</name>
    <dbReference type="NCBI Taxonomy" id="41"/>
    <lineage>
        <taxon>Bacteria</taxon>
        <taxon>Pseudomonadati</taxon>
        <taxon>Myxococcota</taxon>
        <taxon>Myxococcia</taxon>
        <taxon>Myxococcales</taxon>
        <taxon>Cystobacterineae</taxon>
        <taxon>Archangiaceae</taxon>
        <taxon>Stigmatella</taxon>
    </lineage>
</organism>
<evidence type="ECO:0000313" key="18">
    <source>
        <dbReference type="EMBL" id="SEK26133.1"/>
    </source>
</evidence>
<dbReference type="InterPro" id="IPR012844">
    <property type="entry name" value="DhaM_N"/>
</dbReference>
<keyword evidence="10" id="KW-0808">Transferase</keyword>
<evidence type="ECO:0000256" key="4">
    <source>
        <dbReference type="ARBA" id="ARBA00002788"/>
    </source>
</evidence>
<dbReference type="InterPro" id="IPR035895">
    <property type="entry name" value="HPr-like_sf"/>
</dbReference>
<dbReference type="PROSITE" id="PS51096">
    <property type="entry name" value="PTS_EIIA_TYPE_4"/>
    <property type="match status" value="1"/>
</dbReference>
<dbReference type="GO" id="GO:0016020">
    <property type="term" value="C:membrane"/>
    <property type="evidence" value="ECO:0007669"/>
    <property type="project" value="InterPro"/>
</dbReference>
<dbReference type="GO" id="GO:0008965">
    <property type="term" value="F:phosphoenolpyruvate-protein phosphotransferase activity"/>
    <property type="evidence" value="ECO:0007669"/>
    <property type="project" value="UniProtKB-EC"/>
</dbReference>
<evidence type="ECO:0000256" key="5">
    <source>
        <dbReference type="ARBA" id="ARBA00004496"/>
    </source>
</evidence>
<dbReference type="Gene3D" id="3.50.30.10">
    <property type="entry name" value="Phosphohistidine domain"/>
    <property type="match status" value="1"/>
</dbReference>
<dbReference type="InterPro" id="IPR000032">
    <property type="entry name" value="HPr-like"/>
</dbReference>
<dbReference type="PRINTS" id="PR00107">
    <property type="entry name" value="PHOSPHOCPHPR"/>
</dbReference>
<proteinExistence type="inferred from homology"/>
<dbReference type="InterPro" id="IPR008731">
    <property type="entry name" value="PTS_EIN"/>
</dbReference>
<dbReference type="GO" id="GO:0047324">
    <property type="term" value="F:phosphoenolpyruvate-glycerone phosphotransferase activity"/>
    <property type="evidence" value="ECO:0007669"/>
    <property type="project" value="UniProtKB-EC"/>
</dbReference>
<dbReference type="Gene3D" id="1.10.274.10">
    <property type="entry name" value="PtsI, HPr-binding domain"/>
    <property type="match status" value="1"/>
</dbReference>
<evidence type="ECO:0000256" key="10">
    <source>
        <dbReference type="ARBA" id="ARBA00022679"/>
    </source>
</evidence>
<keyword evidence="8" id="KW-0963">Cytoplasm</keyword>
<evidence type="ECO:0000256" key="11">
    <source>
        <dbReference type="ARBA" id="ARBA00022683"/>
    </source>
</evidence>
<comment type="catalytic activity">
    <reaction evidence="2">
        <text>dihydroxyacetone + phosphoenolpyruvate = dihydroxyacetone phosphate + pyruvate</text>
        <dbReference type="Rhea" id="RHEA:18381"/>
        <dbReference type="ChEBI" id="CHEBI:15361"/>
        <dbReference type="ChEBI" id="CHEBI:16016"/>
        <dbReference type="ChEBI" id="CHEBI:57642"/>
        <dbReference type="ChEBI" id="CHEBI:58702"/>
        <dbReference type="EC" id="2.7.1.121"/>
    </reaction>
</comment>
<dbReference type="SUPFAM" id="SSF55594">
    <property type="entry name" value="HPr-like"/>
    <property type="match status" value="1"/>
</dbReference>
<keyword evidence="14" id="KW-0460">Magnesium</keyword>
<protein>
    <submittedName>
        <fullName evidence="18">Phosphocarrier protein FPr</fullName>
    </submittedName>
</protein>
<evidence type="ECO:0000256" key="15">
    <source>
        <dbReference type="ARBA" id="ARBA00046577"/>
    </source>
</evidence>
<dbReference type="AlphaFoldDB" id="A0A1H7FJ60"/>
<dbReference type="GO" id="GO:0009401">
    <property type="term" value="P:phosphoenolpyruvate-dependent sugar phosphotransferase system"/>
    <property type="evidence" value="ECO:0007669"/>
    <property type="project" value="UniProtKB-KW"/>
</dbReference>
<keyword evidence="19" id="KW-1185">Reference proteome</keyword>
<evidence type="ECO:0000256" key="14">
    <source>
        <dbReference type="ARBA" id="ARBA00022842"/>
    </source>
</evidence>
<dbReference type="InterPro" id="IPR036637">
    <property type="entry name" value="Phosphohistidine_dom_sf"/>
</dbReference>
<dbReference type="Pfam" id="PF02896">
    <property type="entry name" value="PEP-utilizers_C"/>
    <property type="match status" value="1"/>
</dbReference>
<evidence type="ECO:0000256" key="13">
    <source>
        <dbReference type="ARBA" id="ARBA00022777"/>
    </source>
</evidence>
<dbReference type="Gene3D" id="3.40.50.510">
    <property type="entry name" value="Phosphotransferase system, mannose-type IIA component"/>
    <property type="match status" value="1"/>
</dbReference>
<dbReference type="InterPro" id="IPR008279">
    <property type="entry name" value="PEP-util_enz_mobile_dom"/>
</dbReference>
<reference evidence="19" key="1">
    <citation type="submission" date="2016-10" db="EMBL/GenBank/DDBJ databases">
        <authorList>
            <person name="Varghese N."/>
            <person name="Submissions S."/>
        </authorList>
    </citation>
    <scope>NUCLEOTIDE SEQUENCE [LARGE SCALE GENOMIC DNA]</scope>
    <source>
        <strain evidence="19">DSM 17044</strain>
    </source>
</reference>
<dbReference type="InterPro" id="IPR000121">
    <property type="entry name" value="PEP_util_C"/>
</dbReference>
<dbReference type="CDD" id="cd00367">
    <property type="entry name" value="PTS-HPr_like"/>
    <property type="match status" value="1"/>
</dbReference>
<comment type="cofactor">
    <cofactor evidence="3">
        <name>Mg(2+)</name>
        <dbReference type="ChEBI" id="CHEBI:18420"/>
    </cofactor>
</comment>
<dbReference type="InterPro" id="IPR004701">
    <property type="entry name" value="PTS_EIIA_man-typ"/>
</dbReference>
<dbReference type="Pfam" id="PF00381">
    <property type="entry name" value="PTS-HPr"/>
    <property type="match status" value="1"/>
</dbReference>
<dbReference type="Gene3D" id="3.20.20.60">
    <property type="entry name" value="Phosphoenolpyruvate-binding domains"/>
    <property type="match status" value="1"/>
</dbReference>
<dbReference type="InterPro" id="IPR036662">
    <property type="entry name" value="PTS_EIIA_man-typ_sf"/>
</dbReference>
<evidence type="ECO:0000256" key="6">
    <source>
        <dbReference type="ARBA" id="ARBA00007837"/>
    </source>
</evidence>
<evidence type="ECO:0000256" key="9">
    <source>
        <dbReference type="ARBA" id="ARBA00022597"/>
    </source>
</evidence>
<dbReference type="InterPro" id="IPR050499">
    <property type="entry name" value="PEP-utilizing_PTS_enzyme"/>
</dbReference>
<keyword evidence="13" id="KW-0418">Kinase</keyword>